<accession>U6LCZ8</accession>
<dbReference type="EMBL" id="HG710173">
    <property type="protein sequence ID" value="CDJ45635.1"/>
    <property type="molecule type" value="Genomic_DNA"/>
</dbReference>
<organism evidence="2 3">
    <name type="scientific">Eimeria brunetti</name>
    <dbReference type="NCBI Taxonomy" id="51314"/>
    <lineage>
        <taxon>Eukaryota</taxon>
        <taxon>Sar</taxon>
        <taxon>Alveolata</taxon>
        <taxon>Apicomplexa</taxon>
        <taxon>Conoidasida</taxon>
        <taxon>Coccidia</taxon>
        <taxon>Eucoccidiorida</taxon>
        <taxon>Eimeriorina</taxon>
        <taxon>Eimeriidae</taxon>
        <taxon>Eimeria</taxon>
    </lineage>
</organism>
<evidence type="ECO:0000313" key="2">
    <source>
        <dbReference type="EMBL" id="CDJ45635.1"/>
    </source>
</evidence>
<evidence type="ECO:0000313" key="3">
    <source>
        <dbReference type="Proteomes" id="UP000030750"/>
    </source>
</evidence>
<reference evidence="2" key="1">
    <citation type="submission" date="2013-10" db="EMBL/GenBank/DDBJ databases">
        <title>Genomic analysis of the causative agents of coccidiosis in chickens.</title>
        <authorList>
            <person name="Reid A.J."/>
            <person name="Blake D."/>
            <person name="Billington K."/>
            <person name="Browne H."/>
            <person name="Dunn M."/>
            <person name="Hung S."/>
            <person name="Kawahara F."/>
            <person name="Miranda-Saavedra D."/>
            <person name="Mourier T."/>
            <person name="Nagra H."/>
            <person name="Otto T.D."/>
            <person name="Rawlings N."/>
            <person name="Sanchez A."/>
            <person name="Sanders M."/>
            <person name="Subramaniam C."/>
            <person name="Tay Y."/>
            <person name="Dear P."/>
            <person name="Doerig C."/>
            <person name="Gruber A."/>
            <person name="Parkinson J."/>
            <person name="Shirley M."/>
            <person name="Wan K.L."/>
            <person name="Berriman M."/>
            <person name="Tomley F."/>
            <person name="Pain A."/>
        </authorList>
    </citation>
    <scope>NUCLEOTIDE SEQUENCE [LARGE SCALE GENOMIC DNA]</scope>
    <source>
        <strain evidence="2">Houghton</strain>
    </source>
</reference>
<sequence>MASFCKTAAAVCLIALYGLRSGASEPTITYKYEAVNVDDAGYLAVKLVRNGKLPVRIGEVEKDSSLVTALTQKVETKTVEKQGSGASEDPCGTLMEANKLKDIFHYTFEYEQTPSQDIPNYRKLLQAALDAGLTVFKTNGYQDKWDKIWASDAGASLAHLLGSNSTKIGCVIGKCIQVVTQNESRVEGPTESPTGKGALFCELNPAAQKNQAPFEEEYFNGLIARTTQLTDMTEDDLKAPANGATVAAAVPTILAAGFDCCCEQQTQGRVEATLSNIIRDQLLCSPATPPHIEKDIFHYTFDYEEKLNYRELLQKALDTGLEVFKNHQGENKWETIWQGDAGANLAYLLGANSTTIGCVTGQCTTKKSGGDDERSLPDGATGKAMLFCELKPAAQKNQAAFE</sequence>
<dbReference type="AlphaFoldDB" id="U6LCZ8"/>
<protein>
    <submittedName>
        <fullName evidence="2">SAG family member</fullName>
    </submittedName>
</protein>
<feature type="chain" id="PRO_5004673835" evidence="1">
    <location>
        <begin position="25"/>
        <end position="402"/>
    </location>
</feature>
<dbReference type="OrthoDB" id="347247at2759"/>
<feature type="signal peptide" evidence="1">
    <location>
        <begin position="1"/>
        <end position="24"/>
    </location>
</feature>
<proteinExistence type="predicted"/>
<gene>
    <name evidence="2" type="ORF">EBH_0031120</name>
</gene>
<keyword evidence="1" id="KW-0732">Signal</keyword>
<keyword evidence="3" id="KW-1185">Reference proteome</keyword>
<dbReference type="Proteomes" id="UP000030750">
    <property type="component" value="Unassembled WGS sequence"/>
</dbReference>
<name>U6LCZ8_9EIME</name>
<evidence type="ECO:0000256" key="1">
    <source>
        <dbReference type="SAM" id="SignalP"/>
    </source>
</evidence>
<reference evidence="2" key="2">
    <citation type="submission" date="2013-10" db="EMBL/GenBank/DDBJ databases">
        <authorList>
            <person name="Aslett M."/>
        </authorList>
    </citation>
    <scope>NUCLEOTIDE SEQUENCE [LARGE SCALE GENOMIC DNA]</scope>
    <source>
        <strain evidence="2">Houghton</strain>
    </source>
</reference>
<dbReference type="VEuPathDB" id="ToxoDB:EBH_0031120"/>